<feature type="transmembrane region" description="Helical" evidence="6">
    <location>
        <begin position="177"/>
        <end position="206"/>
    </location>
</feature>
<evidence type="ECO:0000259" key="7">
    <source>
        <dbReference type="PROSITE" id="PS50845"/>
    </source>
</evidence>
<gene>
    <name evidence="8" type="ORF">KFE25_002649</name>
</gene>
<evidence type="ECO:0000256" key="2">
    <source>
        <dbReference type="ARBA" id="ARBA00022692"/>
    </source>
</evidence>
<dbReference type="PROSITE" id="PS50845">
    <property type="entry name" value="RETICULON"/>
    <property type="match status" value="1"/>
</dbReference>
<name>A0A8J5XJ94_DIALT</name>
<dbReference type="GO" id="GO:0005789">
    <property type="term" value="C:endoplasmic reticulum membrane"/>
    <property type="evidence" value="ECO:0007669"/>
    <property type="project" value="UniProtKB-SubCell"/>
</dbReference>
<dbReference type="Pfam" id="PF02453">
    <property type="entry name" value="Reticulon"/>
    <property type="match status" value="1"/>
</dbReference>
<protein>
    <recommendedName>
        <fullName evidence="6">Reticulon-like protein</fullName>
    </recommendedName>
</protein>
<keyword evidence="2 6" id="KW-0812">Transmembrane</keyword>
<evidence type="ECO:0000256" key="5">
    <source>
        <dbReference type="ARBA" id="ARBA00023136"/>
    </source>
</evidence>
<dbReference type="AlphaFoldDB" id="A0A8J5XJ94"/>
<reference evidence="8" key="1">
    <citation type="submission" date="2021-05" db="EMBL/GenBank/DDBJ databases">
        <title>The genome of the haptophyte Pavlova lutheri (Diacronema luteri, Pavlovales) - a model for lipid biosynthesis in eukaryotic algae.</title>
        <authorList>
            <person name="Hulatt C.J."/>
            <person name="Posewitz M.C."/>
        </authorList>
    </citation>
    <scope>NUCLEOTIDE SEQUENCE</scope>
    <source>
        <strain evidence="8">NIVA-4/92</strain>
    </source>
</reference>
<proteinExistence type="predicted"/>
<keyword evidence="9" id="KW-1185">Reference proteome</keyword>
<organism evidence="8 9">
    <name type="scientific">Diacronema lutheri</name>
    <name type="common">Unicellular marine alga</name>
    <name type="synonym">Monochrysis lutheri</name>
    <dbReference type="NCBI Taxonomy" id="2081491"/>
    <lineage>
        <taxon>Eukaryota</taxon>
        <taxon>Haptista</taxon>
        <taxon>Haptophyta</taxon>
        <taxon>Pavlovophyceae</taxon>
        <taxon>Pavlovales</taxon>
        <taxon>Pavlovaceae</taxon>
        <taxon>Diacronema</taxon>
    </lineage>
</organism>
<sequence length="282" mass="29250">MPGVLTPSARSNRLVDSAGNVRTKEPIELTPTFAFSLEDEPPLHTEGAASTAPLALTDAADARGAVTFASVLDVLTWRSSASLPAFCAAHVLLLAAASASATATLTFCAKLVVAGIALGFVRRHVLGAPPQLGPISADEIAAVAARCEWAVNAALQLANAVFTAQDLRLSILVVCSLYAYTVAASLMSVGTMAYVTFAAAFGAAPLHRLAHAQVQQALAFAEREAAALIRALGFKHVLALTAAALVGWPLVGAWTKFVALLLVLMALTMNGALPKQNRERSL</sequence>
<evidence type="ECO:0000256" key="3">
    <source>
        <dbReference type="ARBA" id="ARBA00022824"/>
    </source>
</evidence>
<keyword evidence="5 6" id="KW-0472">Membrane</keyword>
<dbReference type="EMBL" id="JAGTXO010000010">
    <property type="protein sequence ID" value="KAG8465342.1"/>
    <property type="molecule type" value="Genomic_DNA"/>
</dbReference>
<dbReference type="InterPro" id="IPR003388">
    <property type="entry name" value="Reticulon"/>
</dbReference>
<evidence type="ECO:0000313" key="8">
    <source>
        <dbReference type="EMBL" id="KAG8465342.1"/>
    </source>
</evidence>
<keyword evidence="3 6" id="KW-0256">Endoplasmic reticulum</keyword>
<keyword evidence="4 6" id="KW-1133">Transmembrane helix</keyword>
<feature type="domain" description="Reticulon" evidence="7">
    <location>
        <begin position="71"/>
        <end position="230"/>
    </location>
</feature>
<evidence type="ECO:0000256" key="4">
    <source>
        <dbReference type="ARBA" id="ARBA00022989"/>
    </source>
</evidence>
<feature type="transmembrane region" description="Helical" evidence="6">
    <location>
        <begin position="254"/>
        <end position="273"/>
    </location>
</feature>
<comment type="caution">
    <text evidence="8">The sequence shown here is derived from an EMBL/GenBank/DDBJ whole genome shotgun (WGS) entry which is preliminary data.</text>
</comment>
<dbReference type="OrthoDB" id="10620240at2759"/>
<accession>A0A8J5XJ94</accession>
<comment type="subcellular location">
    <subcellularLocation>
        <location evidence="1 6">Endoplasmic reticulum membrane</location>
        <topology evidence="1 6">Multi-pass membrane protein</topology>
    </subcellularLocation>
</comment>
<evidence type="ECO:0000256" key="6">
    <source>
        <dbReference type="RuleBase" id="RU363132"/>
    </source>
</evidence>
<evidence type="ECO:0000256" key="1">
    <source>
        <dbReference type="ARBA" id="ARBA00004477"/>
    </source>
</evidence>
<evidence type="ECO:0000313" key="9">
    <source>
        <dbReference type="Proteomes" id="UP000751190"/>
    </source>
</evidence>
<dbReference type="Proteomes" id="UP000751190">
    <property type="component" value="Unassembled WGS sequence"/>
</dbReference>